<comment type="caution">
    <text evidence="6">The sequence shown here is derived from an EMBL/GenBank/DDBJ whole genome shotgun (WGS) entry which is preliminary data.</text>
</comment>
<evidence type="ECO:0000313" key="6">
    <source>
        <dbReference type="EMBL" id="MFC0266996.1"/>
    </source>
</evidence>
<dbReference type="InterPro" id="IPR037923">
    <property type="entry name" value="HTH-like"/>
</dbReference>
<keyword evidence="3" id="KW-0010">Activator</keyword>
<dbReference type="InterPro" id="IPR050204">
    <property type="entry name" value="AraC_XylS_family_regulators"/>
</dbReference>
<dbReference type="Gene3D" id="1.10.10.60">
    <property type="entry name" value="Homeodomain-like"/>
    <property type="match status" value="1"/>
</dbReference>
<name>A0ABV6G056_9GAMM</name>
<dbReference type="SUPFAM" id="SSF46689">
    <property type="entry name" value="Homeodomain-like"/>
    <property type="match status" value="2"/>
</dbReference>
<sequence length="273" mass="29897">MSRTNDNIRFWRSAALPWLEARLTRDGRHIAYGLHSHDAFSLGAILGGRSVYRYHDSGGEQVLPLTAGAVVAMNPGEVHACNPVDDLPWSYGMLYIDADYLAGLQPDGGPLRPVGVRASRDAALYGALATLFDDLFDTATRVAPERVDALLRLALATLEADSEENRLESAALAGVATLIRERCTETLTLEGIASQAGMSVAHLVRAFRRHYGITPHAFVIDCRLRYGQQRLRQGASIAEAALASRFADQAHFQRVFKRLTAATPGRYRHAISE</sequence>
<evidence type="ECO:0000259" key="5">
    <source>
        <dbReference type="PROSITE" id="PS01124"/>
    </source>
</evidence>
<dbReference type="Pfam" id="PF02311">
    <property type="entry name" value="AraC_binding"/>
    <property type="match status" value="1"/>
</dbReference>
<accession>A0ABV6G056</accession>
<dbReference type="InterPro" id="IPR018060">
    <property type="entry name" value="HTH_AraC"/>
</dbReference>
<proteinExistence type="predicted"/>
<keyword evidence="4" id="KW-0804">Transcription</keyword>
<dbReference type="PROSITE" id="PS01124">
    <property type="entry name" value="HTH_ARAC_FAMILY_2"/>
    <property type="match status" value="1"/>
</dbReference>
<dbReference type="Pfam" id="PF12833">
    <property type="entry name" value="HTH_18"/>
    <property type="match status" value="1"/>
</dbReference>
<dbReference type="EMBL" id="JBHLVX010000013">
    <property type="protein sequence ID" value="MFC0266996.1"/>
    <property type="molecule type" value="Genomic_DNA"/>
</dbReference>
<evidence type="ECO:0000256" key="1">
    <source>
        <dbReference type="ARBA" id="ARBA00023015"/>
    </source>
</evidence>
<reference evidence="6 7" key="1">
    <citation type="submission" date="2024-09" db="EMBL/GenBank/DDBJ databases">
        <authorList>
            <person name="Sun Q."/>
            <person name="Mori K."/>
        </authorList>
    </citation>
    <scope>NUCLEOTIDE SEQUENCE [LARGE SCALE GENOMIC DNA]</scope>
    <source>
        <strain evidence="6 7">CCM 7415</strain>
    </source>
</reference>
<gene>
    <name evidence="6" type="ORF">ACFFHW_03105</name>
</gene>
<dbReference type="InterPro" id="IPR003313">
    <property type="entry name" value="AraC-bd"/>
</dbReference>
<evidence type="ECO:0000313" key="7">
    <source>
        <dbReference type="Proteomes" id="UP001589814"/>
    </source>
</evidence>
<evidence type="ECO:0000256" key="2">
    <source>
        <dbReference type="ARBA" id="ARBA00023125"/>
    </source>
</evidence>
<keyword evidence="2" id="KW-0238">DNA-binding</keyword>
<dbReference type="InterPro" id="IPR018062">
    <property type="entry name" value="HTH_AraC-typ_CS"/>
</dbReference>
<dbReference type="InterPro" id="IPR009057">
    <property type="entry name" value="Homeodomain-like_sf"/>
</dbReference>
<dbReference type="SMART" id="SM00342">
    <property type="entry name" value="HTH_ARAC"/>
    <property type="match status" value="1"/>
</dbReference>
<evidence type="ECO:0000256" key="4">
    <source>
        <dbReference type="ARBA" id="ARBA00023163"/>
    </source>
</evidence>
<dbReference type="RefSeq" id="WP_019949833.1">
    <property type="nucleotide sequence ID" value="NZ_JBHLVX010000013.1"/>
</dbReference>
<dbReference type="PROSITE" id="PS00041">
    <property type="entry name" value="HTH_ARAC_FAMILY_1"/>
    <property type="match status" value="1"/>
</dbReference>
<dbReference type="SUPFAM" id="SSF51215">
    <property type="entry name" value="Regulatory protein AraC"/>
    <property type="match status" value="1"/>
</dbReference>
<protein>
    <submittedName>
        <fullName evidence="6">AraC family transcriptional regulator</fullName>
    </submittedName>
</protein>
<feature type="domain" description="HTH araC/xylS-type" evidence="5">
    <location>
        <begin position="173"/>
        <end position="270"/>
    </location>
</feature>
<dbReference type="PANTHER" id="PTHR46796:SF2">
    <property type="entry name" value="TRANSCRIPTIONAL REGULATORY PROTEIN"/>
    <property type="match status" value="1"/>
</dbReference>
<dbReference type="PANTHER" id="PTHR46796">
    <property type="entry name" value="HTH-TYPE TRANSCRIPTIONAL ACTIVATOR RHAS-RELATED"/>
    <property type="match status" value="1"/>
</dbReference>
<evidence type="ECO:0000256" key="3">
    <source>
        <dbReference type="ARBA" id="ARBA00023159"/>
    </source>
</evidence>
<organism evidence="6 7">
    <name type="scientific">Kushneria aurantia</name>
    <dbReference type="NCBI Taxonomy" id="504092"/>
    <lineage>
        <taxon>Bacteria</taxon>
        <taxon>Pseudomonadati</taxon>
        <taxon>Pseudomonadota</taxon>
        <taxon>Gammaproteobacteria</taxon>
        <taxon>Oceanospirillales</taxon>
        <taxon>Halomonadaceae</taxon>
        <taxon>Kushneria</taxon>
    </lineage>
</organism>
<dbReference type="Proteomes" id="UP001589814">
    <property type="component" value="Unassembled WGS sequence"/>
</dbReference>
<keyword evidence="1" id="KW-0805">Transcription regulation</keyword>
<keyword evidence="7" id="KW-1185">Reference proteome</keyword>